<keyword evidence="5" id="KW-0378">Hydrolase</keyword>
<keyword evidence="6" id="KW-0720">Serine protease</keyword>
<comment type="caution">
    <text evidence="9">The sequence shown here is derived from an EMBL/GenBank/DDBJ whole genome shotgun (WGS) entry which is preliminary data.</text>
</comment>
<evidence type="ECO:0000256" key="1">
    <source>
        <dbReference type="ARBA" id="ARBA00004496"/>
    </source>
</evidence>
<dbReference type="Gene3D" id="3.30.750.44">
    <property type="match status" value="1"/>
</dbReference>
<name>A0A7V2AUG3_UNCEI</name>
<dbReference type="SUPFAM" id="SSF52096">
    <property type="entry name" value="ClpP/crotonase"/>
    <property type="match status" value="1"/>
</dbReference>
<dbReference type="InterPro" id="IPR005151">
    <property type="entry name" value="Tail-specific_protease"/>
</dbReference>
<dbReference type="GO" id="GO:0005737">
    <property type="term" value="C:cytoplasm"/>
    <property type="evidence" value="ECO:0007669"/>
    <property type="project" value="UniProtKB-SubCell"/>
</dbReference>
<dbReference type="PANTHER" id="PTHR43253">
    <property type="entry name" value="TRICORN PROTEASE HOMOLOG 2-RELATED"/>
    <property type="match status" value="1"/>
</dbReference>
<feature type="non-terminal residue" evidence="9">
    <location>
        <position position="1"/>
    </location>
</feature>
<dbReference type="Pfam" id="PF26550">
    <property type="entry name" value="Tricorn_2nd"/>
    <property type="match status" value="1"/>
</dbReference>
<dbReference type="Gene3D" id="3.90.226.10">
    <property type="entry name" value="2-enoyl-CoA Hydratase, Chain A, domain 1"/>
    <property type="match status" value="1"/>
</dbReference>
<feature type="compositionally biased region" description="Basic and acidic residues" evidence="7">
    <location>
        <begin position="191"/>
        <end position="218"/>
    </location>
</feature>
<organism evidence="9">
    <name type="scientific">Eiseniibacteriota bacterium</name>
    <dbReference type="NCBI Taxonomy" id="2212470"/>
    <lineage>
        <taxon>Bacteria</taxon>
        <taxon>Candidatus Eiseniibacteriota</taxon>
    </lineage>
</organism>
<evidence type="ECO:0000259" key="8">
    <source>
        <dbReference type="SMART" id="SM00245"/>
    </source>
</evidence>
<dbReference type="CDD" id="cd07562">
    <property type="entry name" value="Peptidase_S41_TRI"/>
    <property type="match status" value="1"/>
</dbReference>
<evidence type="ECO:0000256" key="7">
    <source>
        <dbReference type="SAM" id="MobiDB-lite"/>
    </source>
</evidence>
<dbReference type="Gene3D" id="2.30.42.10">
    <property type="match status" value="1"/>
</dbReference>
<sequence>PNGKWIAYVSDRSGEYEIYLRKPDGSGVEERVTTGLHGYPFGLLWSPDSKKILVYDQTFSLYYVDIEEKKLEKIDEDQYGDMNDFSWSKDASWVAYSKNQDNGNGSIYLYSLDEGKPHKVTSDLYNDYNPVFDPAGKYLYFCTNRMANFQFSDKEFEVNYVYPTNIVVATLRKDVPSLLAPESDEVEVKEDEEKKEEGDKKDEKDKDKEKEDDKDEPLRIDIEGLEDRIIGLPMGTGSYFGLVALEDKLVYADIPKVTITTSGEDTGSLTLGYFDLKKRETQVVIAGINGFDVSDDGKKILYAAAGTVGIIDAAPGKKIGDGILPIQDMTAKIDRLAEWTQIFNEAWRFERDFFYVDNMHGVDWKKMKKRYEALLPYMASRSDLNYIIGEMIAELNVGHAYVGGGDYTGGGGVGGASLGCDFEVDRKSGRYRISKIYAGRNWDPQFRSPLNQPGIEVEEGDYLLAVNGVELEYPANPYSLLETLADKQTAIKVGKSPKDDEAKEFTVIPVSSDINLRYDDWVEGNRRKVAEASGGRIGYVHVPNTNVWGLAEFGKYFYGQTNLDGLIIDDRYNSGGWMPSLFVDRLARKATGMWAQRYGKLTRFPFTAPIGHMAMVINEYAGSGGDAFPYLFKQAGLGPLIGMRTWGGLVGMNRNIPLIDGGYCTVPTIGFIDVEKGDWAVENHGVDPDIEVQNLPHENVKGRDQQLEAAIEYLLKKIEEDPPKLPKRPASPDKY</sequence>
<feature type="region of interest" description="Disordered" evidence="7">
    <location>
        <begin position="182"/>
        <end position="218"/>
    </location>
</feature>
<dbReference type="InterPro" id="IPR015943">
    <property type="entry name" value="WD40/YVTN_repeat-like_dom_sf"/>
</dbReference>
<dbReference type="GO" id="GO:0006508">
    <property type="term" value="P:proteolysis"/>
    <property type="evidence" value="ECO:0007669"/>
    <property type="project" value="UniProtKB-KW"/>
</dbReference>
<dbReference type="SUPFAM" id="SSF50156">
    <property type="entry name" value="PDZ domain-like"/>
    <property type="match status" value="1"/>
</dbReference>
<keyword evidence="3" id="KW-0963">Cytoplasm</keyword>
<feature type="domain" description="Tail specific protease" evidence="8">
    <location>
        <begin position="500"/>
        <end position="693"/>
    </location>
</feature>
<evidence type="ECO:0000256" key="4">
    <source>
        <dbReference type="ARBA" id="ARBA00022670"/>
    </source>
</evidence>
<accession>A0A7V2AUG3</accession>
<comment type="subcellular location">
    <subcellularLocation>
        <location evidence="1">Cytoplasm</location>
    </subcellularLocation>
</comment>
<evidence type="ECO:0000256" key="2">
    <source>
        <dbReference type="ARBA" id="ARBA00008524"/>
    </source>
</evidence>
<dbReference type="SMART" id="SM00245">
    <property type="entry name" value="TSPc"/>
    <property type="match status" value="1"/>
</dbReference>
<gene>
    <name evidence="9" type="ORF">ENO08_03375</name>
</gene>
<dbReference type="AlphaFoldDB" id="A0A7V2AUG3"/>
<evidence type="ECO:0000313" key="9">
    <source>
        <dbReference type="EMBL" id="HER43480.1"/>
    </source>
</evidence>
<dbReference type="InterPro" id="IPR029414">
    <property type="entry name" value="Tricorn_PDZ"/>
</dbReference>
<evidence type="ECO:0000256" key="3">
    <source>
        <dbReference type="ARBA" id="ARBA00022490"/>
    </source>
</evidence>
<dbReference type="InterPro" id="IPR012393">
    <property type="entry name" value="Tricorn_protease"/>
</dbReference>
<dbReference type="InterPro" id="IPR036034">
    <property type="entry name" value="PDZ_sf"/>
</dbReference>
<dbReference type="GO" id="GO:0008236">
    <property type="term" value="F:serine-type peptidase activity"/>
    <property type="evidence" value="ECO:0007669"/>
    <property type="project" value="UniProtKB-KW"/>
</dbReference>
<comment type="similarity">
    <text evidence="2">Belongs to the peptidase S41B family.</text>
</comment>
<proteinExistence type="inferred from homology"/>
<dbReference type="Gene3D" id="2.130.10.10">
    <property type="entry name" value="YVTN repeat-like/Quinoprotein amine dehydrogenase"/>
    <property type="match status" value="1"/>
</dbReference>
<dbReference type="PANTHER" id="PTHR43253:SF1">
    <property type="entry name" value="TRICORN PROTEASE HOMOLOG 2-RELATED"/>
    <property type="match status" value="1"/>
</dbReference>
<protein>
    <recommendedName>
        <fullName evidence="8">Tail specific protease domain-containing protein</fullName>
    </recommendedName>
</protein>
<keyword evidence="4" id="KW-0645">Protease</keyword>
<evidence type="ECO:0000256" key="6">
    <source>
        <dbReference type="ARBA" id="ARBA00022825"/>
    </source>
</evidence>
<dbReference type="InterPro" id="IPR028204">
    <property type="entry name" value="Tricorn_C1"/>
</dbReference>
<dbReference type="Pfam" id="PF14685">
    <property type="entry name" value="PDZ_Tricorn"/>
    <property type="match status" value="1"/>
</dbReference>
<evidence type="ECO:0000256" key="5">
    <source>
        <dbReference type="ARBA" id="ARBA00022801"/>
    </source>
</evidence>
<dbReference type="InterPro" id="IPR029045">
    <property type="entry name" value="ClpP/crotonase-like_dom_sf"/>
</dbReference>
<dbReference type="Pfam" id="PF03572">
    <property type="entry name" value="Peptidase_S41"/>
    <property type="match status" value="1"/>
</dbReference>
<dbReference type="SUPFAM" id="SSF69304">
    <property type="entry name" value="Tricorn protease N-terminal domain"/>
    <property type="match status" value="1"/>
</dbReference>
<reference evidence="9" key="1">
    <citation type="journal article" date="2020" name="mSystems">
        <title>Genome- and Community-Level Interaction Insights into Carbon Utilization and Element Cycling Functions of Hydrothermarchaeota in Hydrothermal Sediment.</title>
        <authorList>
            <person name="Zhou Z."/>
            <person name="Liu Y."/>
            <person name="Xu W."/>
            <person name="Pan J."/>
            <person name="Luo Z.H."/>
            <person name="Li M."/>
        </authorList>
    </citation>
    <scope>NUCLEOTIDE SEQUENCE [LARGE SCALE GENOMIC DNA]</scope>
    <source>
        <strain evidence="9">SpSt-1233</strain>
    </source>
</reference>
<dbReference type="Proteomes" id="UP000886069">
    <property type="component" value="Unassembled WGS sequence"/>
</dbReference>
<dbReference type="Pfam" id="PF14684">
    <property type="entry name" value="Tricorn_C1"/>
    <property type="match status" value="1"/>
</dbReference>
<dbReference type="EMBL" id="DSEC01000240">
    <property type="protein sequence ID" value="HER43480.1"/>
    <property type="molecule type" value="Genomic_DNA"/>
</dbReference>